<name>A0ABR9B6U9_9RHOO</name>
<dbReference type="InterPro" id="IPR021333">
    <property type="entry name" value="DUF2946"/>
</dbReference>
<dbReference type="RefSeq" id="WP_187716807.1">
    <property type="nucleotide sequence ID" value="NZ_JACTAH010000001.1"/>
</dbReference>
<comment type="caution">
    <text evidence="2">The sequence shown here is derived from an EMBL/GenBank/DDBJ whole genome shotgun (WGS) entry which is preliminary data.</text>
</comment>
<evidence type="ECO:0000313" key="2">
    <source>
        <dbReference type="EMBL" id="MBD8502002.1"/>
    </source>
</evidence>
<proteinExistence type="predicted"/>
<sequence length="139" mass="14143">MNPRGILTPRTWHLALRLAIFAVLAQLALGIASAQHQTRMLAAGPGAWEAICTPDGVEYISLDTLLGEAPAGEDTTRLSGGMHCAVCAAALLDPVPAQAQGLAAAPTAAADRLVPPRTLAHPAATPGLLPPPRAPPALS</sequence>
<evidence type="ECO:0000313" key="3">
    <source>
        <dbReference type="Proteomes" id="UP000603602"/>
    </source>
</evidence>
<feature type="compositionally biased region" description="Pro residues" evidence="1">
    <location>
        <begin position="128"/>
        <end position="139"/>
    </location>
</feature>
<accession>A0ABR9B6U9</accession>
<organism evidence="2 3">
    <name type="scientific">Thauera sedimentorum</name>
    <dbReference type="NCBI Taxonomy" id="2767595"/>
    <lineage>
        <taxon>Bacteria</taxon>
        <taxon>Pseudomonadati</taxon>
        <taxon>Pseudomonadota</taxon>
        <taxon>Betaproteobacteria</taxon>
        <taxon>Rhodocyclales</taxon>
        <taxon>Zoogloeaceae</taxon>
        <taxon>Thauera</taxon>
    </lineage>
</organism>
<feature type="region of interest" description="Disordered" evidence="1">
    <location>
        <begin position="118"/>
        <end position="139"/>
    </location>
</feature>
<dbReference type="Proteomes" id="UP000603602">
    <property type="component" value="Unassembled WGS sequence"/>
</dbReference>
<evidence type="ECO:0000256" key="1">
    <source>
        <dbReference type="SAM" id="MobiDB-lite"/>
    </source>
</evidence>
<protein>
    <submittedName>
        <fullName evidence="2">DUF2946 family protein</fullName>
    </submittedName>
</protein>
<dbReference type="Pfam" id="PF11162">
    <property type="entry name" value="DUF2946"/>
    <property type="match status" value="1"/>
</dbReference>
<reference evidence="3" key="1">
    <citation type="submission" date="2023-07" db="EMBL/GenBank/DDBJ databases">
        <title>Thauera sp. CAU 1555 isolated from sand of Yaerae Beach.</title>
        <authorList>
            <person name="Kim W."/>
        </authorList>
    </citation>
    <scope>NUCLEOTIDE SEQUENCE [LARGE SCALE GENOMIC DNA]</scope>
    <source>
        <strain evidence="3">CAU 1555</strain>
    </source>
</reference>
<dbReference type="EMBL" id="JACYTO010000001">
    <property type="protein sequence ID" value="MBD8502002.1"/>
    <property type="molecule type" value="Genomic_DNA"/>
</dbReference>
<gene>
    <name evidence="2" type="ORF">IFO67_03840</name>
</gene>
<keyword evidence="3" id="KW-1185">Reference proteome</keyword>